<dbReference type="EMBL" id="AM285319">
    <property type="protein sequence ID" value="CAK99635.1"/>
    <property type="molecule type" value="Genomic_DNA"/>
</dbReference>
<dbReference type="GO" id="GO:0051287">
    <property type="term" value="F:NAD binding"/>
    <property type="evidence" value="ECO:0007669"/>
    <property type="project" value="UniProtKB-ARBA"/>
</dbReference>
<keyword evidence="3" id="KW-0521">NADP</keyword>
<dbReference type="InterPro" id="IPR002504">
    <property type="entry name" value="NADK"/>
</dbReference>
<evidence type="ECO:0000256" key="3">
    <source>
        <dbReference type="ARBA" id="ARBA00022857"/>
    </source>
</evidence>
<evidence type="ECO:0000313" key="6">
    <source>
        <dbReference type="EMBL" id="CAK99635.1"/>
    </source>
</evidence>
<dbReference type="InterPro" id="IPR017437">
    <property type="entry name" value="ATP-NAD_kinase_PpnK-typ_C"/>
</dbReference>
<evidence type="ECO:0000256" key="2">
    <source>
        <dbReference type="ARBA" id="ARBA00022777"/>
    </source>
</evidence>
<dbReference type="PANTHER" id="PTHR20275:SF0">
    <property type="entry name" value="NAD KINASE"/>
    <property type="match status" value="1"/>
</dbReference>
<evidence type="ECO:0000256" key="5">
    <source>
        <dbReference type="ARBA" id="ARBA00047925"/>
    </source>
</evidence>
<keyword evidence="2 6" id="KW-0418">Kinase</keyword>
<name>Q14LJ5_SPICI</name>
<keyword evidence="4" id="KW-0520">NAD</keyword>
<dbReference type="InterPro" id="IPR016064">
    <property type="entry name" value="NAD/diacylglycerol_kinase_sf"/>
</dbReference>
<dbReference type="Gene3D" id="3.40.50.10330">
    <property type="entry name" value="Probable inorganic polyphosphate/atp-NAD kinase, domain 1"/>
    <property type="match status" value="1"/>
</dbReference>
<dbReference type="Pfam" id="PF01513">
    <property type="entry name" value="NAD_kinase"/>
    <property type="match status" value="1"/>
</dbReference>
<accession>Q14LJ5</accession>
<dbReference type="InterPro" id="IPR017438">
    <property type="entry name" value="ATP-NAD_kinase_N"/>
</dbReference>
<dbReference type="PANTHER" id="PTHR20275">
    <property type="entry name" value="NAD KINASE"/>
    <property type="match status" value="1"/>
</dbReference>
<dbReference type="GO" id="GO:0019674">
    <property type="term" value="P:NAD+ metabolic process"/>
    <property type="evidence" value="ECO:0007669"/>
    <property type="project" value="InterPro"/>
</dbReference>
<dbReference type="AlphaFoldDB" id="Q14LJ5"/>
<evidence type="ECO:0000256" key="1">
    <source>
        <dbReference type="ARBA" id="ARBA00022679"/>
    </source>
</evidence>
<dbReference type="Pfam" id="PF20143">
    <property type="entry name" value="NAD_kinase_C"/>
    <property type="match status" value="1"/>
</dbReference>
<dbReference type="SUPFAM" id="SSF111331">
    <property type="entry name" value="NAD kinase/diacylglycerol kinase-like"/>
    <property type="match status" value="1"/>
</dbReference>
<organism evidence="6">
    <name type="scientific">Spiroplasma citri</name>
    <dbReference type="NCBI Taxonomy" id="2133"/>
    <lineage>
        <taxon>Bacteria</taxon>
        <taxon>Bacillati</taxon>
        <taxon>Mycoplasmatota</taxon>
        <taxon>Mollicutes</taxon>
        <taxon>Entomoplasmatales</taxon>
        <taxon>Spiroplasmataceae</taxon>
        <taxon>Spiroplasma</taxon>
    </lineage>
</organism>
<dbReference type="Gene3D" id="2.60.200.30">
    <property type="entry name" value="Probable inorganic polyphosphate/atp-NAD kinase, domain 2"/>
    <property type="match status" value="1"/>
</dbReference>
<sequence>MKEKVAITMFKYAIIANDYQESTQLVNKISKLLQENQLKEVLGNPQYVFIIGGDGTLLRAVNKFQDIIDKASFIIIKSGSLGFYANYDENTYAKAINAIINNKIHIRKMPLLEIKYNGNLIRYALNEAKVVDHVKTIRTEIYVNNDLLEHFRGSGLVFATKTGSTGYMRAINGSIIAANISTLWQLKEIAPVANSTFSTINASIILDQDQIIRLTGDLKGKSLVIDTYESEILSSDIELKISQKTLNLCYDEENDLSLIAKMKLLFAHCNDNRGDD</sequence>
<dbReference type="GO" id="GO:0005524">
    <property type="term" value="F:ATP binding"/>
    <property type="evidence" value="ECO:0007669"/>
    <property type="project" value="UniProtKB-ARBA"/>
</dbReference>
<keyword evidence="1" id="KW-0808">Transferase</keyword>
<protein>
    <submittedName>
        <fullName evidence="6">Hypothetical atp-nad kinase protein</fullName>
    </submittedName>
</protein>
<proteinExistence type="predicted"/>
<dbReference type="GO" id="GO:0003951">
    <property type="term" value="F:NAD+ kinase activity"/>
    <property type="evidence" value="ECO:0007669"/>
    <property type="project" value="UniProtKB-EC"/>
</dbReference>
<comment type="catalytic activity">
    <reaction evidence="5">
        <text>NAD(+) + ATP = ADP + NADP(+) + H(+)</text>
        <dbReference type="Rhea" id="RHEA:18629"/>
        <dbReference type="ChEBI" id="CHEBI:15378"/>
        <dbReference type="ChEBI" id="CHEBI:30616"/>
        <dbReference type="ChEBI" id="CHEBI:57540"/>
        <dbReference type="ChEBI" id="CHEBI:58349"/>
        <dbReference type="ChEBI" id="CHEBI:456216"/>
        <dbReference type="EC" id="2.7.1.23"/>
    </reaction>
</comment>
<evidence type="ECO:0000256" key="4">
    <source>
        <dbReference type="ARBA" id="ARBA00023027"/>
    </source>
</evidence>
<gene>
    <name evidence="6" type="primary">ppnK1</name>
    <name evidence="6" type="ORF">SPICI18_026</name>
</gene>
<dbReference type="GO" id="GO:0006741">
    <property type="term" value="P:NADP+ biosynthetic process"/>
    <property type="evidence" value="ECO:0007669"/>
    <property type="project" value="InterPro"/>
</dbReference>
<reference evidence="6" key="1">
    <citation type="journal article" date="2010" name="Appl. Environ. Microbiol.">
        <title>Partial chromosome sequence of Spiroplasma citri reveals extensive viral invasion and important gene decay.</title>
        <authorList>
            <person name="Carle P."/>
            <person name="Saillard C."/>
            <person name="Carrere N."/>
            <person name="Carrere S."/>
            <person name="Duret S."/>
            <person name="Eveillard S."/>
            <person name="Gaurivaud P."/>
            <person name="Gourgues G."/>
            <person name="Gouzy J."/>
            <person name="Salar P."/>
            <person name="Verdin E."/>
            <person name="Breton M."/>
            <person name="Blanchard A."/>
            <person name="Laigret F."/>
            <person name="Bove J.M."/>
            <person name="Renaudin J."/>
            <person name="Foissac X."/>
        </authorList>
    </citation>
    <scope>NUCLEOTIDE SEQUENCE</scope>
    <source>
        <strain evidence="6">GII3-3X</strain>
    </source>
</reference>